<evidence type="ECO:0000313" key="5">
    <source>
        <dbReference type="Proteomes" id="UP000823894"/>
    </source>
</evidence>
<comment type="caution">
    <text evidence="4">The sequence shown here is derived from an EMBL/GenBank/DDBJ whole genome shotgun (WGS) entry which is preliminary data.</text>
</comment>
<accession>A0A9D2NYU7</accession>
<dbReference type="PANTHER" id="PTHR18964:SF149">
    <property type="entry name" value="BIFUNCTIONAL UDP-N-ACETYLGLUCOSAMINE 2-EPIMERASE_N-ACETYLMANNOSAMINE KINASE"/>
    <property type="match status" value="1"/>
</dbReference>
<dbReference type="SUPFAM" id="SSF53067">
    <property type="entry name" value="Actin-like ATPase domain"/>
    <property type="match status" value="1"/>
</dbReference>
<dbReference type="InterPro" id="IPR036390">
    <property type="entry name" value="WH_DNA-bd_sf"/>
</dbReference>
<dbReference type="InterPro" id="IPR000600">
    <property type="entry name" value="ROK"/>
</dbReference>
<evidence type="ECO:0000256" key="3">
    <source>
        <dbReference type="ARBA" id="ARBA00022629"/>
    </source>
</evidence>
<name>A0A9D2NYU7_9FIRM</name>
<reference evidence="4" key="1">
    <citation type="journal article" date="2021" name="PeerJ">
        <title>Extensive microbial diversity within the chicken gut microbiome revealed by metagenomics and culture.</title>
        <authorList>
            <person name="Gilroy R."/>
            <person name="Ravi A."/>
            <person name="Getino M."/>
            <person name="Pursley I."/>
            <person name="Horton D.L."/>
            <person name="Alikhan N.F."/>
            <person name="Baker D."/>
            <person name="Gharbi K."/>
            <person name="Hall N."/>
            <person name="Watson M."/>
            <person name="Adriaenssens E.M."/>
            <person name="Foster-Nyarko E."/>
            <person name="Jarju S."/>
            <person name="Secka A."/>
            <person name="Antonio M."/>
            <person name="Oren A."/>
            <person name="Chaudhuri R.R."/>
            <person name="La Ragione R."/>
            <person name="Hildebrand F."/>
            <person name="Pallen M.J."/>
        </authorList>
    </citation>
    <scope>NUCLEOTIDE SEQUENCE</scope>
    <source>
        <strain evidence="4">ChiGjej1B1-1692</strain>
    </source>
</reference>
<comment type="similarity">
    <text evidence="2">Belongs to the ROK (NagC/XylR) family.</text>
</comment>
<organism evidence="4 5">
    <name type="scientific">Candidatus Mediterraneibacter faecigallinarum</name>
    <dbReference type="NCBI Taxonomy" id="2838669"/>
    <lineage>
        <taxon>Bacteria</taxon>
        <taxon>Bacillati</taxon>
        <taxon>Bacillota</taxon>
        <taxon>Clostridia</taxon>
        <taxon>Lachnospirales</taxon>
        <taxon>Lachnospiraceae</taxon>
        <taxon>Mediterraneibacter</taxon>
    </lineage>
</organism>
<dbReference type="GO" id="GO:0042732">
    <property type="term" value="P:D-xylose metabolic process"/>
    <property type="evidence" value="ECO:0007669"/>
    <property type="project" value="UniProtKB-KW"/>
</dbReference>
<evidence type="ECO:0000256" key="1">
    <source>
        <dbReference type="ARBA" id="ARBA00002486"/>
    </source>
</evidence>
<comment type="function">
    <text evidence="1">Transcriptional repressor of xylose-utilizing enzymes.</text>
</comment>
<dbReference type="EMBL" id="DWWK01000154">
    <property type="protein sequence ID" value="HJC39333.1"/>
    <property type="molecule type" value="Genomic_DNA"/>
</dbReference>
<sequence>MRQSADRGAEPKRNNKIRTARFISLRGTTSKTEISAGLKLSMPTTLQNVKALIDEGIVEETGEYESTGGRKAKALAIRSDAGYAAGVDITNNHITMVMVNAKKKMIASERIRIPFENDARYYSCLISRISDFIERQGIAPAKIAGIGFSLPGIVDREQRLLLRSHTLKVQNVSFRRVGDALGYPYGIENDASSAAYAELGKETENAVYLSLSNTVGGAACLGHQLYPGENFKSCEFGHMVIEKNGRLCYCGKRGCMDAYCSALVLQDSSGSSLEEFFEGVRKKDPDFLKIWDAYLDDLAVSVTNLRMIFDCRIVLGGYVGGYLEEFLPELSVKVMKYNNFDVDTAYLSAGRYRLNAAAYGAALGFIETIFDNI</sequence>
<dbReference type="PANTHER" id="PTHR18964">
    <property type="entry name" value="ROK (REPRESSOR, ORF, KINASE) FAMILY"/>
    <property type="match status" value="1"/>
</dbReference>
<evidence type="ECO:0000256" key="2">
    <source>
        <dbReference type="ARBA" id="ARBA00006479"/>
    </source>
</evidence>
<evidence type="ECO:0000313" key="4">
    <source>
        <dbReference type="EMBL" id="HJC39333.1"/>
    </source>
</evidence>
<dbReference type="Pfam" id="PF00480">
    <property type="entry name" value="ROK"/>
    <property type="match status" value="1"/>
</dbReference>
<dbReference type="AlphaFoldDB" id="A0A9D2NYU7"/>
<proteinExistence type="inferred from homology"/>
<keyword evidence="3" id="KW-0119">Carbohydrate metabolism</keyword>
<dbReference type="SUPFAM" id="SSF46785">
    <property type="entry name" value="Winged helix' DNA-binding domain"/>
    <property type="match status" value="1"/>
</dbReference>
<dbReference type="InterPro" id="IPR043129">
    <property type="entry name" value="ATPase_NBD"/>
</dbReference>
<reference evidence="4" key="2">
    <citation type="submission" date="2021-04" db="EMBL/GenBank/DDBJ databases">
        <authorList>
            <person name="Gilroy R."/>
        </authorList>
    </citation>
    <scope>NUCLEOTIDE SEQUENCE</scope>
    <source>
        <strain evidence="4">ChiGjej1B1-1692</strain>
    </source>
</reference>
<gene>
    <name evidence="4" type="ORF">H9757_09780</name>
</gene>
<dbReference type="Proteomes" id="UP000823894">
    <property type="component" value="Unassembled WGS sequence"/>
</dbReference>
<keyword evidence="3" id="KW-0859">Xylose metabolism</keyword>
<dbReference type="InterPro" id="IPR036388">
    <property type="entry name" value="WH-like_DNA-bd_sf"/>
</dbReference>
<dbReference type="Gene3D" id="3.30.420.40">
    <property type="match status" value="2"/>
</dbReference>
<dbReference type="Gene3D" id="1.10.10.10">
    <property type="entry name" value="Winged helix-like DNA-binding domain superfamily/Winged helix DNA-binding domain"/>
    <property type="match status" value="1"/>
</dbReference>
<protein>
    <submittedName>
        <fullName evidence="4">ROK family protein</fullName>
    </submittedName>
</protein>